<name>A0A915HK70_ROMCU</name>
<proteinExistence type="predicted"/>
<protein>
    <submittedName>
        <fullName evidence="2">Uncharacterized protein</fullName>
    </submittedName>
</protein>
<organism evidence="1 2">
    <name type="scientific">Romanomermis culicivorax</name>
    <name type="common">Nematode worm</name>
    <dbReference type="NCBI Taxonomy" id="13658"/>
    <lineage>
        <taxon>Eukaryota</taxon>
        <taxon>Metazoa</taxon>
        <taxon>Ecdysozoa</taxon>
        <taxon>Nematoda</taxon>
        <taxon>Enoplea</taxon>
        <taxon>Dorylaimia</taxon>
        <taxon>Mermithida</taxon>
        <taxon>Mermithoidea</taxon>
        <taxon>Mermithidae</taxon>
        <taxon>Romanomermis</taxon>
    </lineage>
</organism>
<keyword evidence="1" id="KW-1185">Reference proteome</keyword>
<dbReference type="AlphaFoldDB" id="A0A915HK70"/>
<accession>A0A915HK70</accession>
<reference evidence="2" key="1">
    <citation type="submission" date="2022-11" db="UniProtKB">
        <authorList>
            <consortium name="WormBaseParasite"/>
        </authorList>
    </citation>
    <scope>IDENTIFICATION</scope>
</reference>
<evidence type="ECO:0000313" key="2">
    <source>
        <dbReference type="WBParaSite" id="nRc.2.0.1.t01966-RA"/>
    </source>
</evidence>
<dbReference type="Proteomes" id="UP000887565">
    <property type="component" value="Unplaced"/>
</dbReference>
<sequence>MDNRASIQRIQNEQFSILFEKLTVNIVHKYRIAAGFVGPPGKNIFRTQLFQTGWRQAEAIQFAQTFYFRRALFAGHAAVDLQIETVQNVQRSGFVRLSAAEKYKASSKNDAFVPVPENPNELFRIQRLFTPCNNILPGSGTSGSCKPCSTFTNRNRFVFKLKQYNLLLFRWPNGQKCKNFYHQNPEKVGEKFR</sequence>
<dbReference type="WBParaSite" id="nRc.2.0.1.t01966-RA">
    <property type="protein sequence ID" value="nRc.2.0.1.t01966-RA"/>
    <property type="gene ID" value="nRc.2.0.1.g01966"/>
</dbReference>
<evidence type="ECO:0000313" key="1">
    <source>
        <dbReference type="Proteomes" id="UP000887565"/>
    </source>
</evidence>